<feature type="transmembrane region" description="Helical" evidence="6">
    <location>
        <begin position="32"/>
        <end position="51"/>
    </location>
</feature>
<dbReference type="PANTHER" id="PTHR21716:SF68">
    <property type="entry name" value="TRANSPORT PROTEIN YTVI-RELATED"/>
    <property type="match status" value="1"/>
</dbReference>
<feature type="transmembrane region" description="Helical" evidence="6">
    <location>
        <begin position="63"/>
        <end position="84"/>
    </location>
</feature>
<dbReference type="NCBIfam" id="TIGR02872">
    <property type="entry name" value="spore_ytvI"/>
    <property type="match status" value="1"/>
</dbReference>
<evidence type="ECO:0000256" key="3">
    <source>
        <dbReference type="ARBA" id="ARBA00022692"/>
    </source>
</evidence>
<dbReference type="EMBL" id="JBHUNA010000030">
    <property type="protein sequence ID" value="MFD2761823.1"/>
    <property type="molecule type" value="Genomic_DNA"/>
</dbReference>
<feature type="transmembrane region" description="Helical" evidence="6">
    <location>
        <begin position="172"/>
        <end position="193"/>
    </location>
</feature>
<gene>
    <name evidence="7" type="primary">ytvI</name>
    <name evidence="7" type="ORF">ACFSUO_12770</name>
</gene>
<comment type="similarity">
    <text evidence="2">Belongs to the autoinducer-2 exporter (AI-2E) (TC 2.A.86) family.</text>
</comment>
<keyword evidence="4 6" id="KW-1133">Transmembrane helix</keyword>
<evidence type="ECO:0000256" key="2">
    <source>
        <dbReference type="ARBA" id="ARBA00009773"/>
    </source>
</evidence>
<dbReference type="RefSeq" id="WP_382394711.1">
    <property type="nucleotide sequence ID" value="NZ_JBHUNA010000030.1"/>
</dbReference>
<dbReference type="InterPro" id="IPR002549">
    <property type="entry name" value="AI-2E-like"/>
</dbReference>
<keyword evidence="3 6" id="KW-0812">Transmembrane</keyword>
<evidence type="ECO:0000256" key="6">
    <source>
        <dbReference type="SAM" id="Phobius"/>
    </source>
</evidence>
<dbReference type="PANTHER" id="PTHR21716">
    <property type="entry name" value="TRANSMEMBRANE PROTEIN"/>
    <property type="match status" value="1"/>
</dbReference>
<accession>A0ABW5V7Y4</accession>
<feature type="transmembrane region" description="Helical" evidence="6">
    <location>
        <begin position="231"/>
        <end position="250"/>
    </location>
</feature>
<feature type="transmembrane region" description="Helical" evidence="6">
    <location>
        <begin position="256"/>
        <end position="281"/>
    </location>
</feature>
<feature type="transmembrane region" description="Helical" evidence="6">
    <location>
        <begin position="327"/>
        <end position="349"/>
    </location>
</feature>
<protein>
    <submittedName>
        <fullName evidence="7">Sporulation integral membrane protein YtvI</fullName>
    </submittedName>
</protein>
<evidence type="ECO:0000256" key="5">
    <source>
        <dbReference type="ARBA" id="ARBA00023136"/>
    </source>
</evidence>
<name>A0ABW5V7Y4_9BACI</name>
<evidence type="ECO:0000313" key="7">
    <source>
        <dbReference type="EMBL" id="MFD2761823.1"/>
    </source>
</evidence>
<feature type="transmembrane region" description="Helical" evidence="6">
    <location>
        <begin position="9"/>
        <end position="26"/>
    </location>
</feature>
<comment type="caution">
    <text evidence="7">The sequence shown here is derived from an EMBL/GenBank/DDBJ whole genome shotgun (WGS) entry which is preliminary data.</text>
</comment>
<organism evidence="7 8">
    <name type="scientific">Lentibacillus juripiscarius</name>
    <dbReference type="NCBI Taxonomy" id="257446"/>
    <lineage>
        <taxon>Bacteria</taxon>
        <taxon>Bacillati</taxon>
        <taxon>Bacillota</taxon>
        <taxon>Bacilli</taxon>
        <taxon>Bacillales</taxon>
        <taxon>Bacillaceae</taxon>
        <taxon>Lentibacillus</taxon>
    </lineage>
</organism>
<keyword evidence="8" id="KW-1185">Reference proteome</keyword>
<evidence type="ECO:0000313" key="8">
    <source>
        <dbReference type="Proteomes" id="UP001597502"/>
    </source>
</evidence>
<sequence>MYKEKLFQLLRACIVLITVVIGYFLLQQTLPYIYPFLIALLLSIILNPFVALMQKKVRLPRGLAAFFVILTAIVIAVGFLILVVSELIQGTAYLAEHVPSYFQQLMHIFRNLLDKHLLPLYEKFSSFFHSLSSDQQTRIHEHANHLINQWANNATAVLQNVLMQIPGTLAQLPGYAAIFLFIIMAAFFMTSDWPSLIQTWKKMMPENVLTASRTLQFHFKTAICGFIKAQFLLITITAVTIFIGLAAAGINHALTISMFAAILDILPVIGTGAIFIPWIAYSFLTGSYSMTTTLAILYAIVIVQRQLLEPKLLSDQIGLSPLASLTALFAGFQLWGAGGLLAGPFIAIAGKSLYQAGAFHWIGQFIKGA</sequence>
<dbReference type="InterPro" id="IPR014227">
    <property type="entry name" value="YtvI-like"/>
</dbReference>
<keyword evidence="5 6" id="KW-0472">Membrane</keyword>
<evidence type="ECO:0000256" key="4">
    <source>
        <dbReference type="ARBA" id="ARBA00022989"/>
    </source>
</evidence>
<comment type="subcellular location">
    <subcellularLocation>
        <location evidence="1">Membrane</location>
        <topology evidence="1">Multi-pass membrane protein</topology>
    </subcellularLocation>
</comment>
<evidence type="ECO:0000256" key="1">
    <source>
        <dbReference type="ARBA" id="ARBA00004141"/>
    </source>
</evidence>
<feature type="transmembrane region" description="Helical" evidence="6">
    <location>
        <begin position="288"/>
        <end position="307"/>
    </location>
</feature>
<dbReference type="Proteomes" id="UP001597502">
    <property type="component" value="Unassembled WGS sequence"/>
</dbReference>
<dbReference type="Pfam" id="PF01594">
    <property type="entry name" value="AI-2E_transport"/>
    <property type="match status" value="1"/>
</dbReference>
<reference evidence="8" key="1">
    <citation type="journal article" date="2019" name="Int. J. Syst. Evol. Microbiol.">
        <title>The Global Catalogue of Microorganisms (GCM) 10K type strain sequencing project: providing services to taxonomists for standard genome sequencing and annotation.</title>
        <authorList>
            <consortium name="The Broad Institute Genomics Platform"/>
            <consortium name="The Broad Institute Genome Sequencing Center for Infectious Disease"/>
            <person name="Wu L."/>
            <person name="Ma J."/>
        </authorList>
    </citation>
    <scope>NUCLEOTIDE SEQUENCE [LARGE SCALE GENOMIC DNA]</scope>
    <source>
        <strain evidence="8">TISTR 1535</strain>
    </source>
</reference>
<proteinExistence type="inferred from homology"/>